<dbReference type="PANTHER" id="PTHR33116:SF78">
    <property type="entry name" value="OS12G0587133 PROTEIN"/>
    <property type="match status" value="1"/>
</dbReference>
<name>A0A2I0I5Y7_PUNGR</name>
<dbReference type="EMBL" id="PGOL01003903">
    <property type="protein sequence ID" value="PKI39090.1"/>
    <property type="molecule type" value="Genomic_DNA"/>
</dbReference>
<proteinExistence type="predicted"/>
<evidence type="ECO:0000313" key="1">
    <source>
        <dbReference type="EMBL" id="PKI39090.1"/>
    </source>
</evidence>
<dbReference type="STRING" id="22663.A0A2I0I5Y7"/>
<dbReference type="PANTHER" id="PTHR33116">
    <property type="entry name" value="REVERSE TRANSCRIPTASE ZINC-BINDING DOMAIN-CONTAINING PROTEIN-RELATED-RELATED"/>
    <property type="match status" value="1"/>
</dbReference>
<dbReference type="AlphaFoldDB" id="A0A2I0I5Y7"/>
<evidence type="ECO:0000313" key="2">
    <source>
        <dbReference type="Proteomes" id="UP000233551"/>
    </source>
</evidence>
<reference evidence="1 2" key="1">
    <citation type="submission" date="2017-11" db="EMBL/GenBank/DDBJ databases">
        <title>De-novo sequencing of pomegranate (Punica granatum L.) genome.</title>
        <authorList>
            <person name="Akparov Z."/>
            <person name="Amiraslanov A."/>
            <person name="Hajiyeva S."/>
            <person name="Abbasov M."/>
            <person name="Kaur K."/>
            <person name="Hamwieh A."/>
            <person name="Solovyev V."/>
            <person name="Salamov A."/>
            <person name="Braich B."/>
            <person name="Kosarev P."/>
            <person name="Mahmoud A."/>
            <person name="Hajiyev E."/>
            <person name="Babayeva S."/>
            <person name="Izzatullayeva V."/>
            <person name="Mammadov A."/>
            <person name="Mammadov A."/>
            <person name="Sharifova S."/>
            <person name="Ojaghi J."/>
            <person name="Eynullazada K."/>
            <person name="Bayramov B."/>
            <person name="Abdulazimova A."/>
            <person name="Shahmuradov I."/>
        </authorList>
    </citation>
    <scope>NUCLEOTIDE SEQUENCE [LARGE SCALE GENOMIC DNA]</scope>
    <source>
        <strain evidence="2">cv. AG2017</strain>
        <tissue evidence="1">Leaf</tissue>
    </source>
</reference>
<gene>
    <name evidence="1" type="ORF">CRG98_040514</name>
</gene>
<organism evidence="1 2">
    <name type="scientific">Punica granatum</name>
    <name type="common">Pomegranate</name>
    <dbReference type="NCBI Taxonomy" id="22663"/>
    <lineage>
        <taxon>Eukaryota</taxon>
        <taxon>Viridiplantae</taxon>
        <taxon>Streptophyta</taxon>
        <taxon>Embryophyta</taxon>
        <taxon>Tracheophyta</taxon>
        <taxon>Spermatophyta</taxon>
        <taxon>Magnoliopsida</taxon>
        <taxon>eudicotyledons</taxon>
        <taxon>Gunneridae</taxon>
        <taxon>Pentapetalae</taxon>
        <taxon>rosids</taxon>
        <taxon>malvids</taxon>
        <taxon>Myrtales</taxon>
        <taxon>Lythraceae</taxon>
        <taxon>Punica</taxon>
    </lineage>
</organism>
<dbReference type="Proteomes" id="UP000233551">
    <property type="component" value="Unassembled WGS sequence"/>
</dbReference>
<protein>
    <recommendedName>
        <fullName evidence="3">Reverse transcriptase domain-containing protein</fullName>
    </recommendedName>
</protein>
<evidence type="ECO:0008006" key="3">
    <source>
        <dbReference type="Google" id="ProtNLM"/>
    </source>
</evidence>
<keyword evidence="2" id="KW-1185">Reference proteome</keyword>
<accession>A0A2I0I5Y7</accession>
<comment type="caution">
    <text evidence="1">The sequence shown here is derived from an EMBL/GenBank/DDBJ whole genome shotgun (WGS) entry which is preliminary data.</text>
</comment>
<sequence length="206" mass="23228">MQEIKAEAVNFYRGLLGSQDKRVVGVSAEQLSSILKKKVSHTKYELLTSPITEEEIKVALFLMGNDKSPGPNSFTVYFYKHDWPAGLRQGDPLSPYLFVIVMEVFSNLLDTTAVEGRVQSINSILFNMTSYWCSHFILPKKVIKLVQQKCKSFLWKGLEQHTCKGKVSWETVCLSKTKGDLGIKDLALWNKGVIGTGRGVRIRNLL</sequence>